<name>A0ABN8F5R6_9BACT</name>
<proteinExistence type="predicted"/>
<sequence>MNHAGHFEKIEKLDANSIPPGHAKSCSQLMDYSALQPMNASGLLTVDWRDTPSESTPTLEPDPYYCRVIPMTIPRDFQRITSLDGWPNVDRSGYADSLIPLTDSSSECGRLYLIDDLKVDEGAESNGLDGYHPSCGNYTFYMAGTNGRPCATPMRGTREAVSQVTTLDTEVSAINSYIVVVWDWTKSYPLNSSNFQKQGVFKFLWKRFKKRTSVCLVGMLIPGNTVVWVPILRKKRAKRAREVLSSITNPVLVLKRPYFVDGPDIFIANCNFKVVQSPPTDQPITRPAQNPGRVFHR</sequence>
<comment type="caution">
    <text evidence="3">The sequence shown here is derived from an EMBL/GenBank/DDBJ whole genome shotgun (WGS) entry which is preliminary data.</text>
</comment>
<protein>
    <submittedName>
        <fullName evidence="3">Uncharacterized protein</fullName>
    </submittedName>
</protein>
<evidence type="ECO:0000313" key="3">
    <source>
        <dbReference type="EMBL" id="CAH1002273.1"/>
    </source>
</evidence>
<reference evidence="3" key="1">
    <citation type="submission" date="2021-12" db="EMBL/GenBank/DDBJ databases">
        <authorList>
            <person name="Rodrigo-Torres L."/>
            <person name="Arahal R. D."/>
            <person name="Lucena T."/>
        </authorList>
    </citation>
    <scope>NUCLEOTIDE SEQUENCE</scope>
    <source>
        <strain evidence="3">CECT 8419</strain>
    </source>
</reference>
<evidence type="ECO:0000256" key="1">
    <source>
        <dbReference type="SAM" id="MobiDB-lite"/>
    </source>
</evidence>
<evidence type="ECO:0000313" key="4">
    <source>
        <dbReference type="Proteomes" id="UP000837803"/>
    </source>
</evidence>
<keyword evidence="2" id="KW-0472">Membrane</keyword>
<evidence type="ECO:0000256" key="2">
    <source>
        <dbReference type="SAM" id="Phobius"/>
    </source>
</evidence>
<keyword evidence="4" id="KW-1185">Reference proteome</keyword>
<keyword evidence="2" id="KW-1133">Transmembrane helix</keyword>
<keyword evidence="2" id="KW-0812">Transmembrane</keyword>
<accession>A0ABN8F5R6</accession>
<feature type="transmembrane region" description="Helical" evidence="2">
    <location>
        <begin position="211"/>
        <end position="232"/>
    </location>
</feature>
<organism evidence="3 4">
    <name type="scientific">Neolewinella maritima</name>
    <dbReference type="NCBI Taxonomy" id="1383882"/>
    <lineage>
        <taxon>Bacteria</taxon>
        <taxon>Pseudomonadati</taxon>
        <taxon>Bacteroidota</taxon>
        <taxon>Saprospiria</taxon>
        <taxon>Saprospirales</taxon>
        <taxon>Lewinellaceae</taxon>
        <taxon>Neolewinella</taxon>
    </lineage>
</organism>
<feature type="region of interest" description="Disordered" evidence="1">
    <location>
        <begin position="278"/>
        <end position="297"/>
    </location>
</feature>
<dbReference type="Proteomes" id="UP000837803">
    <property type="component" value="Unassembled WGS sequence"/>
</dbReference>
<dbReference type="EMBL" id="CAKLPZ010000005">
    <property type="protein sequence ID" value="CAH1002273.1"/>
    <property type="molecule type" value="Genomic_DNA"/>
</dbReference>
<gene>
    <name evidence="3" type="ORF">LEM8419_03192</name>
</gene>